<evidence type="ECO:0000313" key="4">
    <source>
        <dbReference type="Proteomes" id="UP000321832"/>
    </source>
</evidence>
<name>A0A5C6U1E7_9BURK</name>
<accession>A0A5C6U1E7</accession>
<dbReference type="GO" id="GO:0007165">
    <property type="term" value="P:signal transduction"/>
    <property type="evidence" value="ECO:0007669"/>
    <property type="project" value="InterPro"/>
</dbReference>
<dbReference type="EMBL" id="VOPW01000001">
    <property type="protein sequence ID" value="TXC66579.1"/>
    <property type="molecule type" value="Genomic_DNA"/>
</dbReference>
<reference evidence="3 4" key="1">
    <citation type="submission" date="2019-08" db="EMBL/GenBank/DDBJ databases">
        <authorList>
            <person name="Khan S.A."/>
            <person name="Jeon C.O."/>
            <person name="Jeong S.E."/>
        </authorList>
    </citation>
    <scope>NUCLEOTIDE SEQUENCE [LARGE SCALE GENOMIC DNA]</scope>
    <source>
        <strain evidence="4">IMCC1728</strain>
    </source>
</reference>
<sequence>MKLFISYPSDLKDIAEQLRPALESEGHAVFTDRSELKEGEPYHEALREAIEDCDALVFLITPRSIRAGSYALTELDIAQRRWRSPGGRVLPVIAQPTPIEDIPPYLRSVTLLQPKGDRVAETVAAVDRLRGALPLKAAGRRGRAGAGSLRCLARLRPRRAEARAGEGARRTAGRRTGRRQPVVRGRQPCGGVAAVRLAGGQPTRRRGRAHRPRRLRHALAARGAGGRREGDLRRAGGADPAGAGPGHGRSARPAACRSSRASRLGRFPAQPRRRGGGDPPALYKAALADDAGNVYAHSMWAHWIVWHGGRLDEAVRQHFEAAEKSNRDRPWLRRMQFAVAMLRGELNGYALEVLNQMRAAGEQPDTTQRDQCLAPADRRGCRPPSRSARCCSASSRRPMRWPPRVAVSVRAGGGRPPAAAPLRAGAAARPNRAAGRGAAGAGRPAPRVQGVGPGLPRVARQPRSCSSNCARCRAARPQWLGSTAGVANSRPTTARAYR</sequence>
<protein>
    <submittedName>
        <fullName evidence="3">Toll/interleukin-1 receptor domain-containing protein</fullName>
    </submittedName>
</protein>
<dbReference type="AlphaFoldDB" id="A0A5C6U1E7"/>
<dbReference type="SMART" id="SM00255">
    <property type="entry name" value="TIR"/>
    <property type="match status" value="1"/>
</dbReference>
<evidence type="ECO:0000259" key="2">
    <source>
        <dbReference type="PROSITE" id="PS50104"/>
    </source>
</evidence>
<evidence type="ECO:0000256" key="1">
    <source>
        <dbReference type="SAM" id="MobiDB-lite"/>
    </source>
</evidence>
<feature type="compositionally biased region" description="Basic and acidic residues" evidence="1">
    <location>
        <begin position="160"/>
        <end position="169"/>
    </location>
</feature>
<dbReference type="Proteomes" id="UP000321832">
    <property type="component" value="Unassembled WGS sequence"/>
</dbReference>
<dbReference type="InterPro" id="IPR000157">
    <property type="entry name" value="TIR_dom"/>
</dbReference>
<proteinExistence type="predicted"/>
<feature type="domain" description="TIR" evidence="2">
    <location>
        <begin position="1"/>
        <end position="133"/>
    </location>
</feature>
<comment type="caution">
    <text evidence="3">The sequence shown here is derived from an EMBL/GenBank/DDBJ whole genome shotgun (WGS) entry which is preliminary data.</text>
</comment>
<feature type="region of interest" description="Disordered" evidence="1">
    <location>
        <begin position="160"/>
        <end position="185"/>
    </location>
</feature>
<evidence type="ECO:0000313" key="3">
    <source>
        <dbReference type="EMBL" id="TXC66579.1"/>
    </source>
</evidence>
<keyword evidence="3" id="KW-0675">Receptor</keyword>
<organism evidence="3 4">
    <name type="scientific">Piscinibacter aquaticus</name>
    <dbReference type="NCBI Taxonomy" id="392597"/>
    <lineage>
        <taxon>Bacteria</taxon>
        <taxon>Pseudomonadati</taxon>
        <taxon>Pseudomonadota</taxon>
        <taxon>Betaproteobacteria</taxon>
        <taxon>Burkholderiales</taxon>
        <taxon>Sphaerotilaceae</taxon>
        <taxon>Piscinibacter</taxon>
    </lineage>
</organism>
<dbReference type="InterPro" id="IPR035897">
    <property type="entry name" value="Toll_tir_struct_dom_sf"/>
</dbReference>
<dbReference type="Gene3D" id="3.40.50.10140">
    <property type="entry name" value="Toll/interleukin-1 receptor homology (TIR) domain"/>
    <property type="match status" value="1"/>
</dbReference>
<feature type="compositionally biased region" description="Basic residues" evidence="1">
    <location>
        <begin position="203"/>
        <end position="219"/>
    </location>
</feature>
<feature type="region of interest" description="Disordered" evidence="1">
    <location>
        <begin position="198"/>
        <end position="279"/>
    </location>
</feature>
<dbReference type="Pfam" id="PF13676">
    <property type="entry name" value="TIR_2"/>
    <property type="match status" value="1"/>
</dbReference>
<feature type="region of interest" description="Disordered" evidence="1">
    <location>
        <begin position="412"/>
        <end position="462"/>
    </location>
</feature>
<feature type="compositionally biased region" description="Basic and acidic residues" evidence="1">
    <location>
        <begin position="226"/>
        <end position="236"/>
    </location>
</feature>
<dbReference type="PROSITE" id="PS50104">
    <property type="entry name" value="TIR"/>
    <property type="match status" value="1"/>
</dbReference>
<feature type="compositionally biased region" description="Low complexity" evidence="1">
    <location>
        <begin position="416"/>
        <end position="447"/>
    </location>
</feature>
<dbReference type="SUPFAM" id="SSF52200">
    <property type="entry name" value="Toll/Interleukin receptor TIR domain"/>
    <property type="match status" value="1"/>
</dbReference>
<feature type="compositionally biased region" description="Low complexity" evidence="1">
    <location>
        <begin position="251"/>
        <end position="262"/>
    </location>
</feature>
<keyword evidence="4" id="KW-1185">Reference proteome</keyword>
<gene>
    <name evidence="3" type="ORF">FSC37_14300</name>
</gene>